<dbReference type="Pfam" id="PF11906">
    <property type="entry name" value="DUF3426"/>
    <property type="match status" value="1"/>
</dbReference>
<dbReference type="AlphaFoldDB" id="A0A3B0X3P4"/>
<feature type="region of interest" description="Disordered" evidence="1">
    <location>
        <begin position="49"/>
        <end position="71"/>
    </location>
</feature>
<evidence type="ECO:0000256" key="2">
    <source>
        <dbReference type="SAM" id="Phobius"/>
    </source>
</evidence>
<proteinExistence type="predicted"/>
<evidence type="ECO:0000256" key="1">
    <source>
        <dbReference type="SAM" id="MobiDB-lite"/>
    </source>
</evidence>
<feature type="transmembrane region" description="Helical" evidence="2">
    <location>
        <begin position="111"/>
        <end position="131"/>
    </location>
</feature>
<organism evidence="4">
    <name type="scientific">hydrothermal vent metagenome</name>
    <dbReference type="NCBI Taxonomy" id="652676"/>
    <lineage>
        <taxon>unclassified sequences</taxon>
        <taxon>metagenomes</taxon>
        <taxon>ecological metagenomes</taxon>
    </lineage>
</organism>
<protein>
    <recommendedName>
        <fullName evidence="3">Zinc finger/thioredoxin putative domain-containing protein</fullName>
    </recommendedName>
</protein>
<keyword evidence="2" id="KW-1133">Transmembrane helix</keyword>
<dbReference type="InterPro" id="IPR021834">
    <property type="entry name" value="DUF3426"/>
</dbReference>
<dbReference type="InterPro" id="IPR011723">
    <property type="entry name" value="Znf/thioredoxin_put"/>
</dbReference>
<dbReference type="Pfam" id="PF13719">
    <property type="entry name" value="Zn_ribbon_5"/>
    <property type="match status" value="1"/>
</dbReference>
<reference evidence="4" key="1">
    <citation type="submission" date="2018-06" db="EMBL/GenBank/DDBJ databases">
        <authorList>
            <person name="Zhirakovskaya E."/>
        </authorList>
    </citation>
    <scope>NUCLEOTIDE SEQUENCE</scope>
</reference>
<feature type="compositionally biased region" description="Basic and acidic residues" evidence="1">
    <location>
        <begin position="52"/>
        <end position="61"/>
    </location>
</feature>
<name>A0A3B0X3P4_9ZZZZ</name>
<feature type="domain" description="Zinc finger/thioredoxin putative" evidence="3">
    <location>
        <begin position="1"/>
        <end position="37"/>
    </location>
</feature>
<keyword evidence="2" id="KW-0472">Membrane</keyword>
<sequence>MQTQCPHCDTRFRVTESQVDIADGFVRCSVCKEVFNAFKVAKQHNHQSALDSQRHFDDKASESNTKNSENNSEKEIFDFFDEEANESLSHVVPENFKAAHDTHTTIFASNLLWGVGILFLCSTLFIEYIWFNRNQFNQNSTLQVWAEKICQQFECKNIAMRNPEKIELIARNVYSHPNEKDALMVNITIKNQANFAQPYPVMQVSFSDVRGGSVAARRFLPSEYLPAEHSPSGSLQENTQQLFEPDTNMTFTIEIQDPGKQAMAYEFDFL</sequence>
<dbReference type="NCBIfam" id="TIGR02098">
    <property type="entry name" value="MJ0042_CXXC"/>
    <property type="match status" value="1"/>
</dbReference>
<accession>A0A3B0X3P4</accession>
<gene>
    <name evidence="4" type="ORF">MNBD_GAMMA06-97</name>
</gene>
<evidence type="ECO:0000259" key="3">
    <source>
        <dbReference type="Pfam" id="PF13719"/>
    </source>
</evidence>
<evidence type="ECO:0000313" key="4">
    <source>
        <dbReference type="EMBL" id="VAW50554.1"/>
    </source>
</evidence>
<keyword evidence="2" id="KW-0812">Transmembrane</keyword>
<dbReference type="EMBL" id="UOFD01000016">
    <property type="protein sequence ID" value="VAW50554.1"/>
    <property type="molecule type" value="Genomic_DNA"/>
</dbReference>